<dbReference type="EMBL" id="BGPR01000076">
    <property type="protein sequence ID" value="GBL91107.1"/>
    <property type="molecule type" value="Genomic_DNA"/>
</dbReference>
<accession>A0A4Y2BH94</accession>
<dbReference type="AlphaFoldDB" id="A0A4Y2BH94"/>
<evidence type="ECO:0000313" key="2">
    <source>
        <dbReference type="Proteomes" id="UP000499080"/>
    </source>
</evidence>
<gene>
    <name evidence="1" type="ORF">AVEN_184473_1</name>
</gene>
<reference evidence="1 2" key="1">
    <citation type="journal article" date="2019" name="Sci. Rep.">
        <title>Orb-weaving spider Araneus ventricosus genome elucidates the spidroin gene catalogue.</title>
        <authorList>
            <person name="Kono N."/>
            <person name="Nakamura H."/>
            <person name="Ohtoshi R."/>
            <person name="Moran D.A.P."/>
            <person name="Shinohara A."/>
            <person name="Yoshida Y."/>
            <person name="Fujiwara M."/>
            <person name="Mori M."/>
            <person name="Tomita M."/>
            <person name="Arakawa K."/>
        </authorList>
    </citation>
    <scope>NUCLEOTIDE SEQUENCE [LARGE SCALE GENOMIC DNA]</scope>
</reference>
<evidence type="ECO:0000313" key="1">
    <source>
        <dbReference type="EMBL" id="GBL91107.1"/>
    </source>
</evidence>
<comment type="caution">
    <text evidence="1">The sequence shown here is derived from an EMBL/GenBank/DDBJ whole genome shotgun (WGS) entry which is preliminary data.</text>
</comment>
<sequence>MYVGLVRAKYDVMGQTSFRWCGAEVWRWVSAQVLSSSTDHGSKSRGPSQNTPRVVSKQDVSITKLTTFSGVFLISPLVTPLRPWKKNVHDTGYAWEKITLKRLQMYYASKIIS</sequence>
<keyword evidence="2" id="KW-1185">Reference proteome</keyword>
<protein>
    <submittedName>
        <fullName evidence="1">Uncharacterized protein</fullName>
    </submittedName>
</protein>
<proteinExistence type="predicted"/>
<name>A0A4Y2BH94_ARAVE</name>
<dbReference type="Proteomes" id="UP000499080">
    <property type="component" value="Unassembled WGS sequence"/>
</dbReference>
<organism evidence="1 2">
    <name type="scientific">Araneus ventricosus</name>
    <name type="common">Orbweaver spider</name>
    <name type="synonym">Epeira ventricosa</name>
    <dbReference type="NCBI Taxonomy" id="182803"/>
    <lineage>
        <taxon>Eukaryota</taxon>
        <taxon>Metazoa</taxon>
        <taxon>Ecdysozoa</taxon>
        <taxon>Arthropoda</taxon>
        <taxon>Chelicerata</taxon>
        <taxon>Arachnida</taxon>
        <taxon>Araneae</taxon>
        <taxon>Araneomorphae</taxon>
        <taxon>Entelegynae</taxon>
        <taxon>Araneoidea</taxon>
        <taxon>Araneidae</taxon>
        <taxon>Araneus</taxon>
    </lineage>
</organism>